<dbReference type="InterPro" id="IPR050964">
    <property type="entry name" value="Striated_Muscle_Regulatory"/>
</dbReference>
<evidence type="ECO:0000256" key="2">
    <source>
        <dbReference type="ARBA" id="ARBA00022553"/>
    </source>
</evidence>
<keyword evidence="3" id="KW-0677">Repeat</keyword>
<dbReference type="InterPro" id="IPR003598">
    <property type="entry name" value="Ig_sub2"/>
</dbReference>
<dbReference type="PANTHER" id="PTHR13817:SF166">
    <property type="entry name" value="NEURONAL IGCAM-RELATED"/>
    <property type="match status" value="1"/>
</dbReference>
<feature type="domain" description="Ig-like" evidence="6">
    <location>
        <begin position="1312"/>
        <end position="1401"/>
    </location>
</feature>
<dbReference type="SMART" id="SM00060">
    <property type="entry name" value="FN3"/>
    <property type="match status" value="4"/>
</dbReference>
<dbReference type="InterPro" id="IPR003599">
    <property type="entry name" value="Ig_sub"/>
</dbReference>
<proteinExistence type="predicted"/>
<dbReference type="InterPro" id="IPR003961">
    <property type="entry name" value="FN3_dom"/>
</dbReference>
<evidence type="ECO:0000256" key="4">
    <source>
        <dbReference type="ARBA" id="ARBA00022843"/>
    </source>
</evidence>
<dbReference type="InterPro" id="IPR013783">
    <property type="entry name" value="Ig-like_fold"/>
</dbReference>
<dbReference type="OrthoDB" id="10007323at2759"/>
<dbReference type="Gene3D" id="2.60.40.10">
    <property type="entry name" value="Immunoglobulins"/>
    <property type="match status" value="7"/>
</dbReference>
<dbReference type="CDD" id="cd00096">
    <property type="entry name" value="Ig"/>
    <property type="match status" value="1"/>
</dbReference>
<name>A0A1X7TD79_AMPQE</name>
<evidence type="ECO:0000259" key="7">
    <source>
        <dbReference type="PROSITE" id="PS50853"/>
    </source>
</evidence>
<feature type="domain" description="Fibronectin type-III" evidence="7">
    <location>
        <begin position="600"/>
        <end position="706"/>
    </location>
</feature>
<dbReference type="InterPro" id="IPR021893">
    <property type="entry name" value="ZMYM2-like_C"/>
</dbReference>
<feature type="domain" description="Ig-like" evidence="6">
    <location>
        <begin position="1099"/>
        <end position="1201"/>
    </location>
</feature>
<feature type="domain" description="Ig-like" evidence="6">
    <location>
        <begin position="1224"/>
        <end position="1308"/>
    </location>
</feature>
<dbReference type="Pfam" id="PF00589">
    <property type="entry name" value="Phage_integrase"/>
    <property type="match status" value="1"/>
</dbReference>
<feature type="domain" description="Fibronectin type-III" evidence="7">
    <location>
        <begin position="808"/>
        <end position="905"/>
    </location>
</feature>
<feature type="domain" description="Fibronectin type-III" evidence="7">
    <location>
        <begin position="707"/>
        <end position="804"/>
    </location>
</feature>
<keyword evidence="5" id="KW-0233">DNA recombination</keyword>
<dbReference type="InterPro" id="IPR007110">
    <property type="entry name" value="Ig-like_dom"/>
</dbReference>
<reference evidence="8" key="1">
    <citation type="submission" date="2017-05" db="UniProtKB">
        <authorList>
            <consortium name="EnsemblMetazoa"/>
        </authorList>
    </citation>
    <scope>IDENTIFICATION</scope>
</reference>
<evidence type="ECO:0000256" key="3">
    <source>
        <dbReference type="ARBA" id="ARBA00022737"/>
    </source>
</evidence>
<dbReference type="Gene3D" id="1.10.443.10">
    <property type="entry name" value="Intergrase catalytic core"/>
    <property type="match status" value="1"/>
</dbReference>
<evidence type="ECO:0000259" key="6">
    <source>
        <dbReference type="PROSITE" id="PS50835"/>
    </source>
</evidence>
<sequence length="1544" mass="168150">MAPLQVHFQVDTVDLNRLKDDEKDLAHQRLATIAQRRTNAKSKREARRSTHTPKPAVVLNSTRYHLPNHPSFNTATLMCTATLQLMTFDFLVFPKVLTWSGPSVSGATPATNPTGAVSESSLQQTYTTAGSYNYSCTVSVNVPGDPTASTTEAISIIVTGKCREGRPLVLGPNRRFLLPITTEETTEKAKGAVPANTKLANKWALHMFQSWVSFRNSIEARKENGEPYPPATIRSLLTAYQRILQDNKLDYHLFSKNDFRFRDIQNTIDSVCVTLRKEGVGAIRKAAAVITKEDEQLLWSSGVMGTDSPWPLLCAVFYTVGLSFTLKGGQEHCDLTIDQFRRFPQDHGVYDEDTYYQYVEHGSKNYQGRLSDLDSNKPMQRIDSDPTCPWYQVTPIGVNTLKNMMAKMSELAGLSNRYTNHSLRATACTRMFNAGIPEKIIAEFSGHRSSKGLQKYEHTSTKLIKEAGLAIKEEKIQVKDENSTPSSPHSPVNTTAVNIRYNSATIRWIVPSIAYTPEEYVVLYGINSTNMNGLSSVVNGSTNFRITDSVLTVDLFDLTHDTVYYFRIRSTNTEGSTESSANSFKTREKLFLLSAAPTAPPSNFTITTNTNSRSLSFSWDPPPLEHRNGFILTYNLTCYETVGGVVNLITTPSFPRIVNESGSAQFVLSGFRPGTLVNCTLTSSNDAGTGPTAIAYISTIQETPGGPPLNFMIHTITSTNFTLSWEPPNLLLQYGMITGYTLSCTELERNIVPSLFPINYTPDLTNATVSGLRPFTAYSCSLTASNAVGAGPPAIDTPMTEPSAPSGAPQSLTLTLINSTTLTLSWLPIPELQQNGILTNYTVGCNQIPPQLVPVEDTLEMTQSRYMHNITGLRPGVVYSCYVFANTSEGNGPRAIGNITTGEDDKLVNNGVVGNVSITSAPPRSSPAVFQAGENVTLTCSSTTNTYSWTSSFSESAVTTSNITGLFLRGANTGDHVCNSGGNTATYTISVQGTTVWYNNPPPGRLLPNNTAISVYSDVSEVRCYTGDTSTNNDATQILTPTGSSQPLTFTNREAGYLRKNGQTSINSVTNGVYTCQYTNSTGGVSYTSFAVFPRSREPSSGSSNTTSLEVQSVEYSTNNESIIVTCITTGWPATQVVWKHNNVQLSPGSGFTMNQRVMDREQCTYKNDLIVENAVNHLGTYRCEVKSLRHNNVTIDTTVGSVTVQAAGNVRVAVTTMGSQEVGESFYLNCTVNKINNVSLEIRWMKDNVTIVSDMSKGVMLGGIGEDANSVSRLLTLSPIRLSHTGQYSCDAVNGSAVDGRATIKVDIDAPYLSLSLDPSPDLSLTLGEEYTLMCAALLPDSLNSTVASITWYKDSFLFTGSGITTNLAEGTSNLNLGMVLSEEAGNYTCVANVSSSFIDTGYNLIVSNTTLITVSMPEPNSVVLALNYLSPPYYAGLRRDLQCSIDSLYIHNDPTVTVSVDILFNDTIVRSGLSSNGRKNLQQLSSNPSGGQYRKTLQFQYFVSSEDSGVYTCMVSVSSNYLSSYIVNASISRTNEYDIVGK</sequence>
<dbReference type="Pfam" id="PF00041">
    <property type="entry name" value="fn3"/>
    <property type="match status" value="3"/>
</dbReference>
<evidence type="ECO:0000313" key="8">
    <source>
        <dbReference type="EnsemblMetazoa" id="Aqu2.1.12419_001"/>
    </source>
</evidence>
<dbReference type="GO" id="GO:0003677">
    <property type="term" value="F:DNA binding"/>
    <property type="evidence" value="ECO:0007669"/>
    <property type="project" value="InterPro"/>
</dbReference>
<dbReference type="InterPro" id="IPR013762">
    <property type="entry name" value="Integrase-like_cat_sf"/>
</dbReference>
<evidence type="ECO:0000256" key="1">
    <source>
        <dbReference type="ARBA" id="ARBA00022499"/>
    </source>
</evidence>
<dbReference type="PROSITE" id="PS50835">
    <property type="entry name" value="IG_LIKE"/>
    <property type="match status" value="5"/>
</dbReference>
<accession>A0A1X7TD79</accession>
<dbReference type="PANTHER" id="PTHR13817">
    <property type="entry name" value="TITIN"/>
    <property type="match status" value="1"/>
</dbReference>
<dbReference type="SUPFAM" id="SSF49265">
    <property type="entry name" value="Fibronectin type III"/>
    <property type="match status" value="2"/>
</dbReference>
<dbReference type="SUPFAM" id="SSF56349">
    <property type="entry name" value="DNA breaking-rejoining enzymes"/>
    <property type="match status" value="1"/>
</dbReference>
<dbReference type="GO" id="GO:0015074">
    <property type="term" value="P:DNA integration"/>
    <property type="evidence" value="ECO:0007669"/>
    <property type="project" value="InterPro"/>
</dbReference>
<dbReference type="InterPro" id="IPR036116">
    <property type="entry name" value="FN3_sf"/>
</dbReference>
<feature type="domain" description="Ig-like" evidence="6">
    <location>
        <begin position="1421"/>
        <end position="1525"/>
    </location>
</feature>
<dbReference type="SMART" id="SM00409">
    <property type="entry name" value="IG"/>
    <property type="match status" value="5"/>
</dbReference>
<evidence type="ECO:0008006" key="9">
    <source>
        <dbReference type="Google" id="ProtNLM"/>
    </source>
</evidence>
<dbReference type="SMART" id="SM00408">
    <property type="entry name" value="IGc2"/>
    <property type="match status" value="3"/>
</dbReference>
<feature type="domain" description="Fibronectin type-III" evidence="7">
    <location>
        <begin position="490"/>
        <end position="589"/>
    </location>
</feature>
<dbReference type="CDD" id="cd00063">
    <property type="entry name" value="FN3"/>
    <property type="match status" value="4"/>
</dbReference>
<dbReference type="CDD" id="cd00397">
    <property type="entry name" value="DNA_BRE_C"/>
    <property type="match status" value="1"/>
</dbReference>
<dbReference type="EnsemblMetazoa" id="Aqu2.1.12419_001">
    <property type="protein sequence ID" value="Aqu2.1.12419_001"/>
    <property type="gene ID" value="Aqu2.1.12419"/>
</dbReference>
<organism evidence="8">
    <name type="scientific">Amphimedon queenslandica</name>
    <name type="common">Sponge</name>
    <dbReference type="NCBI Taxonomy" id="400682"/>
    <lineage>
        <taxon>Eukaryota</taxon>
        <taxon>Metazoa</taxon>
        <taxon>Porifera</taxon>
        <taxon>Demospongiae</taxon>
        <taxon>Heteroscleromorpha</taxon>
        <taxon>Haplosclerida</taxon>
        <taxon>Niphatidae</taxon>
        <taxon>Amphimedon</taxon>
    </lineage>
</organism>
<keyword evidence="2" id="KW-0597">Phosphoprotein</keyword>
<dbReference type="PROSITE" id="PS50853">
    <property type="entry name" value="FN3"/>
    <property type="match status" value="4"/>
</dbReference>
<dbReference type="Pfam" id="PF12012">
    <property type="entry name" value="DUF3504"/>
    <property type="match status" value="1"/>
</dbReference>
<keyword evidence="1" id="KW-1017">Isopeptide bond</keyword>
<keyword evidence="4" id="KW-0832">Ubl conjugation</keyword>
<evidence type="ECO:0000256" key="5">
    <source>
        <dbReference type="ARBA" id="ARBA00023172"/>
    </source>
</evidence>
<dbReference type="InterPro" id="IPR036179">
    <property type="entry name" value="Ig-like_dom_sf"/>
</dbReference>
<dbReference type="InParanoid" id="A0A1X7TD79"/>
<protein>
    <recommendedName>
        <fullName evidence="9">Protein-tyrosine-phosphatase</fullName>
    </recommendedName>
</protein>
<dbReference type="eggNOG" id="KOG4228">
    <property type="taxonomic scope" value="Eukaryota"/>
</dbReference>
<feature type="domain" description="Ig-like" evidence="6">
    <location>
        <begin position="55"/>
        <end position="155"/>
    </location>
</feature>
<dbReference type="InterPro" id="IPR011010">
    <property type="entry name" value="DNA_brk_join_enz"/>
</dbReference>
<dbReference type="InterPro" id="IPR002104">
    <property type="entry name" value="Integrase_catalytic"/>
</dbReference>
<dbReference type="GO" id="GO:0006310">
    <property type="term" value="P:DNA recombination"/>
    <property type="evidence" value="ECO:0007669"/>
    <property type="project" value="UniProtKB-KW"/>
</dbReference>
<dbReference type="SUPFAM" id="SSF48726">
    <property type="entry name" value="Immunoglobulin"/>
    <property type="match status" value="2"/>
</dbReference>